<evidence type="ECO:0000256" key="4">
    <source>
        <dbReference type="ARBA" id="ARBA00023163"/>
    </source>
</evidence>
<keyword evidence="2" id="KW-0805">Transcription regulation</keyword>
<name>A0ABT7XL67_9NEIS</name>
<keyword evidence="7" id="KW-1185">Reference proteome</keyword>
<dbReference type="Gene3D" id="1.10.10.10">
    <property type="entry name" value="Winged helix-like DNA-binding domain superfamily/Winged helix DNA-binding domain"/>
    <property type="match status" value="1"/>
</dbReference>
<evidence type="ECO:0000256" key="2">
    <source>
        <dbReference type="ARBA" id="ARBA00023015"/>
    </source>
</evidence>
<evidence type="ECO:0000259" key="5">
    <source>
        <dbReference type="PROSITE" id="PS50931"/>
    </source>
</evidence>
<evidence type="ECO:0000313" key="6">
    <source>
        <dbReference type="EMBL" id="MDN0074539.1"/>
    </source>
</evidence>
<sequence length="298" mass="32833">MNELFPRSSLEQWRVLMAIVEHGGYAQAAEAMHRSQSSVSYAVARLQESLGVTLLEPEGRRMKLTAVGEALLRDARPLIDAALRLEGRARALDQGWEPEVTLAVDALFPTRLLLKTLSEFAGTCTQTRVQVHEVVRSGADEALYGGKVELAVVRRVPQGFIGDWLMDVELVAVAAAEHPLFQLSRELNLSDLVMHNQVLLRDSGERHPRDDGWLGAERRWTFGNPQTMLEVVEAGLGFAWLPIEWVAVGLAEGRLQKLPLKCGQSRKEALSLVYADSEHTGPAVKALANCLRSVVAAE</sequence>
<dbReference type="Pfam" id="PF00126">
    <property type="entry name" value="HTH_1"/>
    <property type="match status" value="1"/>
</dbReference>
<dbReference type="Gene3D" id="3.40.190.290">
    <property type="match status" value="1"/>
</dbReference>
<comment type="caution">
    <text evidence="6">The sequence shown here is derived from an EMBL/GenBank/DDBJ whole genome shotgun (WGS) entry which is preliminary data.</text>
</comment>
<proteinExistence type="inferred from homology"/>
<dbReference type="RefSeq" id="WP_289829110.1">
    <property type="nucleotide sequence ID" value="NZ_JAUEDK010000008.1"/>
</dbReference>
<dbReference type="InterPro" id="IPR005119">
    <property type="entry name" value="LysR_subst-bd"/>
</dbReference>
<protein>
    <submittedName>
        <fullName evidence="6">LysR family transcriptional regulator</fullName>
    </submittedName>
</protein>
<reference evidence="6" key="1">
    <citation type="submission" date="2023-06" db="EMBL/GenBank/DDBJ databases">
        <authorList>
            <person name="Zhang S."/>
        </authorList>
    </citation>
    <scope>NUCLEOTIDE SEQUENCE</scope>
    <source>
        <strain evidence="6">SG2303</strain>
    </source>
</reference>
<dbReference type="SUPFAM" id="SSF46785">
    <property type="entry name" value="Winged helix' DNA-binding domain"/>
    <property type="match status" value="1"/>
</dbReference>
<dbReference type="PANTHER" id="PTHR30126:SF88">
    <property type="entry name" value="TRANSCRIPTIONAL REGULATOR-RELATED"/>
    <property type="match status" value="1"/>
</dbReference>
<dbReference type="InterPro" id="IPR000847">
    <property type="entry name" value="LysR_HTH_N"/>
</dbReference>
<accession>A0ABT7XL67</accession>
<dbReference type="Pfam" id="PF03466">
    <property type="entry name" value="LysR_substrate"/>
    <property type="match status" value="1"/>
</dbReference>
<gene>
    <name evidence="6" type="ORF">QU481_06465</name>
</gene>
<dbReference type="InterPro" id="IPR036388">
    <property type="entry name" value="WH-like_DNA-bd_sf"/>
</dbReference>
<dbReference type="SUPFAM" id="SSF53850">
    <property type="entry name" value="Periplasmic binding protein-like II"/>
    <property type="match status" value="1"/>
</dbReference>
<organism evidence="6 7">
    <name type="scientific">Crenobacter oryzisoli</name>
    <dbReference type="NCBI Taxonomy" id="3056844"/>
    <lineage>
        <taxon>Bacteria</taxon>
        <taxon>Pseudomonadati</taxon>
        <taxon>Pseudomonadota</taxon>
        <taxon>Betaproteobacteria</taxon>
        <taxon>Neisseriales</taxon>
        <taxon>Neisseriaceae</taxon>
        <taxon>Crenobacter</taxon>
    </lineage>
</organism>
<keyword evidence="4" id="KW-0804">Transcription</keyword>
<evidence type="ECO:0000256" key="1">
    <source>
        <dbReference type="ARBA" id="ARBA00009437"/>
    </source>
</evidence>
<dbReference type="Proteomes" id="UP001168540">
    <property type="component" value="Unassembled WGS sequence"/>
</dbReference>
<dbReference type="CDD" id="cd05466">
    <property type="entry name" value="PBP2_LTTR_substrate"/>
    <property type="match status" value="1"/>
</dbReference>
<dbReference type="InterPro" id="IPR036390">
    <property type="entry name" value="WH_DNA-bd_sf"/>
</dbReference>
<evidence type="ECO:0000256" key="3">
    <source>
        <dbReference type="ARBA" id="ARBA00023125"/>
    </source>
</evidence>
<dbReference type="PROSITE" id="PS50931">
    <property type="entry name" value="HTH_LYSR"/>
    <property type="match status" value="1"/>
</dbReference>
<dbReference type="EMBL" id="JAUEDK010000008">
    <property type="protein sequence ID" value="MDN0074539.1"/>
    <property type="molecule type" value="Genomic_DNA"/>
</dbReference>
<feature type="domain" description="HTH lysR-type" evidence="5">
    <location>
        <begin position="10"/>
        <end position="65"/>
    </location>
</feature>
<keyword evidence="3" id="KW-0238">DNA-binding</keyword>
<dbReference type="PANTHER" id="PTHR30126">
    <property type="entry name" value="HTH-TYPE TRANSCRIPTIONAL REGULATOR"/>
    <property type="match status" value="1"/>
</dbReference>
<comment type="similarity">
    <text evidence="1">Belongs to the LysR transcriptional regulatory family.</text>
</comment>
<evidence type="ECO:0000313" key="7">
    <source>
        <dbReference type="Proteomes" id="UP001168540"/>
    </source>
</evidence>